<organism evidence="1 2">
    <name type="scientific">Sphingobacterium suaedae</name>
    <dbReference type="NCBI Taxonomy" id="1686402"/>
    <lineage>
        <taxon>Bacteria</taxon>
        <taxon>Pseudomonadati</taxon>
        <taxon>Bacteroidota</taxon>
        <taxon>Sphingobacteriia</taxon>
        <taxon>Sphingobacteriales</taxon>
        <taxon>Sphingobacteriaceae</taxon>
        <taxon>Sphingobacterium</taxon>
    </lineage>
</organism>
<accession>A0ABW5KEK1</accession>
<comment type="caution">
    <text evidence="1">The sequence shown here is derived from an EMBL/GenBank/DDBJ whole genome shotgun (WGS) entry which is preliminary data.</text>
</comment>
<protein>
    <recommendedName>
        <fullName evidence="3">Metal-dependent HD superfamily phosphohydrolase</fullName>
    </recommendedName>
</protein>
<proteinExistence type="predicted"/>
<dbReference type="InterPro" id="IPR009218">
    <property type="entry name" value="HD_phosphohydro"/>
</dbReference>
<dbReference type="PANTHER" id="PTHR21174">
    <property type="match status" value="1"/>
</dbReference>
<gene>
    <name evidence="1" type="ORF">ACFSR5_07150</name>
</gene>
<dbReference type="PANTHER" id="PTHR21174:SF0">
    <property type="entry name" value="HD PHOSPHOHYDROLASE FAMILY PROTEIN-RELATED"/>
    <property type="match status" value="1"/>
</dbReference>
<keyword evidence="2" id="KW-1185">Reference proteome</keyword>
<dbReference type="PIRSF" id="PIRSF035170">
    <property type="entry name" value="HD_phosphohydro"/>
    <property type="match status" value="1"/>
</dbReference>
<dbReference type="Proteomes" id="UP001597545">
    <property type="component" value="Unassembled WGS sequence"/>
</dbReference>
<reference evidence="2" key="1">
    <citation type="journal article" date="2019" name="Int. J. Syst. Evol. Microbiol.">
        <title>The Global Catalogue of Microorganisms (GCM) 10K type strain sequencing project: providing services to taxonomists for standard genome sequencing and annotation.</title>
        <authorList>
            <consortium name="The Broad Institute Genomics Platform"/>
            <consortium name="The Broad Institute Genome Sequencing Center for Infectious Disease"/>
            <person name="Wu L."/>
            <person name="Ma J."/>
        </authorList>
    </citation>
    <scope>NUCLEOTIDE SEQUENCE [LARGE SCALE GENOMIC DNA]</scope>
    <source>
        <strain evidence="2">KCTC 42662</strain>
    </source>
</reference>
<dbReference type="RefSeq" id="WP_380902160.1">
    <property type="nucleotide sequence ID" value="NZ_JBHUEG010000007.1"/>
</dbReference>
<name>A0ABW5KEK1_9SPHI</name>
<sequence length="214" mass="25032">MDNFADVHTCFTKLIQRFTNEEERIAGLWSELVDAYGNPGRYYHNLTHIRHMLSEAESARDTINDYDSLLLAVFYHDVVYDPTSTTNEENSVRFAKRHLLQLHVGTDQLHVVEAHILATKNHQQSTVADRNILLDVDLAILGQPWPRYYIYVQAIRREYSMYSDPEYTAGRLAVLSTFLGKDAVYKTLPFRRRYEKQAQKNILTEYKMLTKIKI</sequence>
<evidence type="ECO:0008006" key="3">
    <source>
        <dbReference type="Google" id="ProtNLM"/>
    </source>
</evidence>
<dbReference type="EMBL" id="JBHULR010000003">
    <property type="protein sequence ID" value="MFD2547421.1"/>
    <property type="molecule type" value="Genomic_DNA"/>
</dbReference>
<dbReference type="SUPFAM" id="SSF109604">
    <property type="entry name" value="HD-domain/PDEase-like"/>
    <property type="match status" value="1"/>
</dbReference>
<evidence type="ECO:0000313" key="2">
    <source>
        <dbReference type="Proteomes" id="UP001597545"/>
    </source>
</evidence>
<evidence type="ECO:0000313" key="1">
    <source>
        <dbReference type="EMBL" id="MFD2547421.1"/>
    </source>
</evidence>